<proteinExistence type="inferred from homology"/>
<dbReference type="SMART" id="SM00738">
    <property type="entry name" value="NGN"/>
    <property type="match status" value="1"/>
</dbReference>
<dbReference type="RefSeq" id="WP_148971482.1">
    <property type="nucleotide sequence ID" value="NZ_CP043316.1"/>
</dbReference>
<keyword evidence="8" id="KW-1185">Reference proteome</keyword>
<dbReference type="InterPro" id="IPR005824">
    <property type="entry name" value="KOW"/>
</dbReference>
<sequence>MRKVSYKIKISHGFEEKFHEFLEQNEKLFIEYGIVSLDEFEVQFKNDILYDEFYRAISQSIDIVSSQKVDDVLKSKGSHWYAVGVVSSHEISVSKKFDDYAAMHEEIEEVFVPQSESIVWVDQSTSKSVQECLSPGYIFIKAQHSEHIMRAAKNIRVKVSVLSNIVSDKEINAMKVRNQEDCNLGQKHSYSIGDPVYICAGPFKNYKGSIEEIDEENSKQLKVTLSVLGREIPVRLAFSEVRKMEV</sequence>
<dbReference type="SUPFAM" id="SSF50104">
    <property type="entry name" value="Translation proteins SH3-like domain"/>
    <property type="match status" value="1"/>
</dbReference>
<protein>
    <recommendedName>
        <fullName evidence="4">Transcription termination/antitermination protein NusG</fullName>
    </recommendedName>
</protein>
<dbReference type="CDD" id="cd06091">
    <property type="entry name" value="KOW_NusG"/>
    <property type="match status" value="1"/>
</dbReference>
<feature type="domain" description="KOW" evidence="6">
    <location>
        <begin position="189"/>
        <end position="216"/>
    </location>
</feature>
<dbReference type="KEGG" id="cpri:FZC34_00300"/>
<evidence type="ECO:0000313" key="8">
    <source>
        <dbReference type="Proteomes" id="UP000325004"/>
    </source>
</evidence>
<keyword evidence="1 4" id="KW-0889">Transcription antitermination</keyword>
<accession>A0A5C0UE53</accession>
<keyword evidence="2 4" id="KW-0805">Transcription regulation</keyword>
<dbReference type="Gene3D" id="2.30.30.30">
    <property type="match status" value="1"/>
</dbReference>
<dbReference type="GO" id="GO:0032784">
    <property type="term" value="P:regulation of DNA-templated transcription elongation"/>
    <property type="evidence" value="ECO:0007669"/>
    <property type="project" value="InterPro"/>
</dbReference>
<dbReference type="EMBL" id="CP043316">
    <property type="protein sequence ID" value="QEK38366.1"/>
    <property type="molecule type" value="Genomic_DNA"/>
</dbReference>
<dbReference type="InterPro" id="IPR006645">
    <property type="entry name" value="NGN-like_dom"/>
</dbReference>
<dbReference type="PANTHER" id="PTHR30265:SF4">
    <property type="entry name" value="KOW MOTIF FAMILY PROTEIN, EXPRESSED"/>
    <property type="match status" value="1"/>
</dbReference>
<evidence type="ECO:0000256" key="3">
    <source>
        <dbReference type="ARBA" id="ARBA00023163"/>
    </source>
</evidence>
<dbReference type="AlphaFoldDB" id="A0A5C0UE53"/>
<dbReference type="InterPro" id="IPR008991">
    <property type="entry name" value="Translation_prot_SH3-like_sf"/>
</dbReference>
<dbReference type="InterPro" id="IPR001062">
    <property type="entry name" value="Transcrpt_antiterm_NusG"/>
</dbReference>
<evidence type="ECO:0000256" key="1">
    <source>
        <dbReference type="ARBA" id="ARBA00022814"/>
    </source>
</evidence>
<dbReference type="Gene3D" id="3.30.70.940">
    <property type="entry name" value="NusG, N-terminal domain"/>
    <property type="match status" value="1"/>
</dbReference>
<dbReference type="GO" id="GO:0031564">
    <property type="term" value="P:transcription antitermination"/>
    <property type="evidence" value="ECO:0007669"/>
    <property type="project" value="UniProtKB-KW"/>
</dbReference>
<dbReference type="Pfam" id="PF00467">
    <property type="entry name" value="KOW"/>
    <property type="match status" value="1"/>
</dbReference>
<dbReference type="InterPro" id="IPR036735">
    <property type="entry name" value="NGN_dom_sf"/>
</dbReference>
<organism evidence="7 8">
    <name type="scientific">Candidatus Cytomitobacter primus</name>
    <dbReference type="NCBI Taxonomy" id="2066024"/>
    <lineage>
        <taxon>Bacteria</taxon>
        <taxon>Pseudomonadati</taxon>
        <taxon>Pseudomonadota</taxon>
        <taxon>Alphaproteobacteria</taxon>
        <taxon>Holosporales</taxon>
        <taxon>Holosporaceae</taxon>
        <taxon>Candidatus Cytomitobacter</taxon>
    </lineage>
</organism>
<reference evidence="7 8" key="1">
    <citation type="submission" date="2019-08" db="EMBL/GenBank/DDBJ databases">
        <title>Highly reduced genomes of protist endosymbionts show evolutionary convergence.</title>
        <authorList>
            <person name="George E."/>
            <person name="Husnik F."/>
            <person name="Tashyreva D."/>
            <person name="Prokopchuk G."/>
            <person name="Horak A."/>
            <person name="Kwong W.K."/>
            <person name="Lukes J."/>
            <person name="Keeling P.J."/>
        </authorList>
    </citation>
    <scope>NUCLEOTIDE SEQUENCE [LARGE SCALE GENOMIC DNA]</scope>
    <source>
        <strain evidence="7">1604LC</strain>
    </source>
</reference>
<feature type="domain" description="NusG-like N-terminal" evidence="5">
    <location>
        <begin position="77"/>
        <end position="178"/>
    </location>
</feature>
<dbReference type="SUPFAM" id="SSF82679">
    <property type="entry name" value="N-utilization substance G protein NusG, N-terminal domain"/>
    <property type="match status" value="1"/>
</dbReference>
<dbReference type="Proteomes" id="UP000325004">
    <property type="component" value="Chromosome"/>
</dbReference>
<name>A0A5C0UE53_9PROT</name>
<gene>
    <name evidence="7" type="ORF">FZC34_00300</name>
</gene>
<dbReference type="GO" id="GO:0006353">
    <property type="term" value="P:DNA-templated transcription termination"/>
    <property type="evidence" value="ECO:0007669"/>
    <property type="project" value="UniProtKB-KW"/>
</dbReference>
<dbReference type="SMART" id="SM00739">
    <property type="entry name" value="KOW"/>
    <property type="match status" value="1"/>
</dbReference>
<dbReference type="Pfam" id="PF02357">
    <property type="entry name" value="NusG"/>
    <property type="match status" value="1"/>
</dbReference>
<dbReference type="GO" id="GO:0006354">
    <property type="term" value="P:DNA-templated transcription elongation"/>
    <property type="evidence" value="ECO:0007669"/>
    <property type="project" value="InterPro"/>
</dbReference>
<dbReference type="PRINTS" id="PR00338">
    <property type="entry name" value="NUSGTNSCPFCT"/>
</dbReference>
<evidence type="ECO:0000259" key="6">
    <source>
        <dbReference type="SMART" id="SM00739"/>
    </source>
</evidence>
<keyword evidence="3 4" id="KW-0804">Transcription</keyword>
<comment type="similarity">
    <text evidence="4">Belongs to the NusG family.</text>
</comment>
<evidence type="ECO:0000256" key="2">
    <source>
        <dbReference type="ARBA" id="ARBA00023015"/>
    </source>
</evidence>
<comment type="function">
    <text evidence="4">Participates in transcription elongation, termination and antitermination.</text>
</comment>
<evidence type="ECO:0000259" key="5">
    <source>
        <dbReference type="SMART" id="SM00738"/>
    </source>
</evidence>
<evidence type="ECO:0000313" key="7">
    <source>
        <dbReference type="EMBL" id="QEK38366.1"/>
    </source>
</evidence>
<evidence type="ECO:0000256" key="4">
    <source>
        <dbReference type="RuleBase" id="RU000538"/>
    </source>
</evidence>
<keyword evidence="4" id="KW-0806">Transcription termination</keyword>
<dbReference type="PANTHER" id="PTHR30265">
    <property type="entry name" value="RHO-INTERACTING TRANSCRIPTION TERMINATION FACTOR NUSG"/>
    <property type="match status" value="1"/>
</dbReference>
<dbReference type="OrthoDB" id="9809075at2"/>
<dbReference type="InterPro" id="IPR043425">
    <property type="entry name" value="NusG-like"/>
</dbReference>
<dbReference type="InterPro" id="IPR014722">
    <property type="entry name" value="Rib_uL2_dom2"/>
</dbReference>